<name>A0ACB9LQT5_BAUVA</name>
<reference evidence="1 2" key="1">
    <citation type="journal article" date="2022" name="DNA Res.">
        <title>Chromosomal-level genome assembly of the orchid tree Bauhinia variegata (Leguminosae; Cercidoideae) supports the allotetraploid origin hypothesis of Bauhinia.</title>
        <authorList>
            <person name="Zhong Y."/>
            <person name="Chen Y."/>
            <person name="Zheng D."/>
            <person name="Pang J."/>
            <person name="Liu Y."/>
            <person name="Luo S."/>
            <person name="Meng S."/>
            <person name="Qian L."/>
            <person name="Wei D."/>
            <person name="Dai S."/>
            <person name="Zhou R."/>
        </authorList>
    </citation>
    <scope>NUCLEOTIDE SEQUENCE [LARGE SCALE GENOMIC DNA]</scope>
    <source>
        <strain evidence="1">BV-YZ2020</strain>
    </source>
</reference>
<comment type="caution">
    <text evidence="1">The sequence shown here is derived from an EMBL/GenBank/DDBJ whole genome shotgun (WGS) entry which is preliminary data.</text>
</comment>
<evidence type="ECO:0000313" key="2">
    <source>
        <dbReference type="Proteomes" id="UP000828941"/>
    </source>
</evidence>
<protein>
    <submittedName>
        <fullName evidence="1">Uncharacterized protein</fullName>
    </submittedName>
</protein>
<dbReference type="Proteomes" id="UP000828941">
    <property type="component" value="Chromosome 11"/>
</dbReference>
<accession>A0ACB9LQT5</accession>
<evidence type="ECO:0000313" key="1">
    <source>
        <dbReference type="EMBL" id="KAI4313680.1"/>
    </source>
</evidence>
<proteinExistence type="predicted"/>
<gene>
    <name evidence="1" type="ORF">L6164_026639</name>
</gene>
<sequence>MVKPTQNGSNSVPPFLKKCYAMVDDESTDSIICWSRSNDSFVISDITEFSVKLLPKFFKHSNFSSFIRQLNIYGFRKIDTDRWEFYNEGFVRGQKHLLKNITRRKHPQVADQKTTPQQPDNSIQEDANHGLWKEVENLTADKIALTQELVKLGQHQESSKNSLLLLGDQLQVMEKTQQQMLPFLVMAMQSGILVKLLQSQEHNWRMAEAGNMLDQVASDGMIIKYTSSPFVAEADIPAMDDISINSDFLKVLMDEKLCQAEHQSPFILPDSPDDGGWEQLLLDSPFAEDSMQENEESSNSDMEMKATNEKSPDFESLIAEMEKTQKWGLEDHANGA</sequence>
<dbReference type="EMBL" id="CM039436">
    <property type="protein sequence ID" value="KAI4313680.1"/>
    <property type="molecule type" value="Genomic_DNA"/>
</dbReference>
<keyword evidence="2" id="KW-1185">Reference proteome</keyword>
<organism evidence="1 2">
    <name type="scientific">Bauhinia variegata</name>
    <name type="common">Purple orchid tree</name>
    <name type="synonym">Phanera variegata</name>
    <dbReference type="NCBI Taxonomy" id="167791"/>
    <lineage>
        <taxon>Eukaryota</taxon>
        <taxon>Viridiplantae</taxon>
        <taxon>Streptophyta</taxon>
        <taxon>Embryophyta</taxon>
        <taxon>Tracheophyta</taxon>
        <taxon>Spermatophyta</taxon>
        <taxon>Magnoliopsida</taxon>
        <taxon>eudicotyledons</taxon>
        <taxon>Gunneridae</taxon>
        <taxon>Pentapetalae</taxon>
        <taxon>rosids</taxon>
        <taxon>fabids</taxon>
        <taxon>Fabales</taxon>
        <taxon>Fabaceae</taxon>
        <taxon>Cercidoideae</taxon>
        <taxon>Cercideae</taxon>
        <taxon>Bauhiniinae</taxon>
        <taxon>Bauhinia</taxon>
    </lineage>
</organism>